<sequence>MKITYYLECYKTLINFLFNDNEDKHPKNSNLNFFNEIDDYLSNRIPSLNSNKSNSNLLENDKKRINDLVEKVLNLILNFPEEATSLLEEDIPLKSYSLITLFSFFDYDDILLYSLIFKGLTIKDFQWSRLHEMGSTSSQILKRAKVYEKFKSRFPIPDLVKSRLLQIQQQPSPFKSSQPISDPTITQSIDVQANKRKLIPTVESSETCSFLNKKPQAGIFVGDHFVEDFDDDEEDQLDQKDEDDIQLSRPQQQSQDDNQTCVLSNQLLRQKRARLAALHLPATSSEQQNDKQTLVSSSHAFEDKQARIVGLDKMAEPKQLISPQLEVDVKPVEEGIPYGPPYRIKLDNVPLDASRESIMVYLEVGSEAFKAANTLNHRIDALHRYVQKFKAGVRGIRGKLPKISDANELLIKKNWDNDCQTVWVSYNKLEDAQMAIKEFNGSRYLFHDRMAPKLVCAFEVSSG</sequence>
<gene>
    <name evidence="2" type="ORF">O181_078205</name>
</gene>
<evidence type="ECO:0000313" key="2">
    <source>
        <dbReference type="EMBL" id="MBW0538490.1"/>
    </source>
</evidence>
<protein>
    <submittedName>
        <fullName evidence="2">Uncharacterized protein</fullName>
    </submittedName>
</protein>
<reference evidence="2" key="1">
    <citation type="submission" date="2021-03" db="EMBL/GenBank/DDBJ databases">
        <title>Draft genome sequence of rust myrtle Austropuccinia psidii MF-1, a brazilian biotype.</title>
        <authorList>
            <person name="Quecine M.C."/>
            <person name="Pachon D.M.R."/>
            <person name="Bonatelli M.L."/>
            <person name="Correr F.H."/>
            <person name="Franceschini L.M."/>
            <person name="Leite T.F."/>
            <person name="Margarido G.R.A."/>
            <person name="Almeida C.A."/>
            <person name="Ferrarezi J.A."/>
            <person name="Labate C.A."/>
        </authorList>
    </citation>
    <scope>NUCLEOTIDE SEQUENCE</scope>
    <source>
        <strain evidence="2">MF-1</strain>
    </source>
</reference>
<evidence type="ECO:0000256" key="1">
    <source>
        <dbReference type="SAM" id="MobiDB-lite"/>
    </source>
</evidence>
<evidence type="ECO:0000313" key="3">
    <source>
        <dbReference type="Proteomes" id="UP000765509"/>
    </source>
</evidence>
<feature type="region of interest" description="Disordered" evidence="1">
    <location>
        <begin position="232"/>
        <end position="259"/>
    </location>
</feature>
<organism evidence="2 3">
    <name type="scientific">Austropuccinia psidii MF-1</name>
    <dbReference type="NCBI Taxonomy" id="1389203"/>
    <lineage>
        <taxon>Eukaryota</taxon>
        <taxon>Fungi</taxon>
        <taxon>Dikarya</taxon>
        <taxon>Basidiomycota</taxon>
        <taxon>Pucciniomycotina</taxon>
        <taxon>Pucciniomycetes</taxon>
        <taxon>Pucciniales</taxon>
        <taxon>Sphaerophragmiaceae</taxon>
        <taxon>Austropuccinia</taxon>
    </lineage>
</organism>
<proteinExistence type="predicted"/>
<dbReference type="Proteomes" id="UP000765509">
    <property type="component" value="Unassembled WGS sequence"/>
</dbReference>
<name>A0A9Q3FJB8_9BASI</name>
<dbReference type="OrthoDB" id="2501937at2759"/>
<dbReference type="EMBL" id="AVOT02043069">
    <property type="protein sequence ID" value="MBW0538490.1"/>
    <property type="molecule type" value="Genomic_DNA"/>
</dbReference>
<keyword evidence="3" id="KW-1185">Reference proteome</keyword>
<accession>A0A9Q3FJB8</accession>
<feature type="compositionally biased region" description="Acidic residues" evidence="1">
    <location>
        <begin position="232"/>
        <end position="245"/>
    </location>
</feature>
<feature type="compositionally biased region" description="Polar residues" evidence="1">
    <location>
        <begin position="248"/>
        <end position="259"/>
    </location>
</feature>
<comment type="caution">
    <text evidence="2">The sequence shown here is derived from an EMBL/GenBank/DDBJ whole genome shotgun (WGS) entry which is preliminary data.</text>
</comment>
<dbReference type="AlphaFoldDB" id="A0A9Q3FJB8"/>